<dbReference type="Pfam" id="PF07980">
    <property type="entry name" value="SusD_RagB"/>
    <property type="match status" value="1"/>
</dbReference>
<evidence type="ECO:0000313" key="8">
    <source>
        <dbReference type="EMBL" id="SDW97093.1"/>
    </source>
</evidence>
<dbReference type="GeneID" id="85018306"/>
<dbReference type="Pfam" id="PF14322">
    <property type="entry name" value="SusD-like_3"/>
    <property type="match status" value="1"/>
</dbReference>
<dbReference type="InterPro" id="IPR011990">
    <property type="entry name" value="TPR-like_helical_dom_sf"/>
</dbReference>
<comment type="subcellular location">
    <subcellularLocation>
        <location evidence="1">Cell outer membrane</location>
    </subcellularLocation>
</comment>
<accession>A0A1H2XW26</accession>
<dbReference type="PROSITE" id="PS51257">
    <property type="entry name" value="PROKAR_LIPOPROTEIN"/>
    <property type="match status" value="1"/>
</dbReference>
<dbReference type="InterPro" id="IPR033985">
    <property type="entry name" value="SusD-like_N"/>
</dbReference>
<dbReference type="Proteomes" id="UP000182771">
    <property type="component" value="Unassembled WGS sequence"/>
</dbReference>
<evidence type="ECO:0000259" key="6">
    <source>
        <dbReference type="Pfam" id="PF07980"/>
    </source>
</evidence>
<organism evidence="8 9">
    <name type="scientific">Capnocytophaga granulosa</name>
    <dbReference type="NCBI Taxonomy" id="45242"/>
    <lineage>
        <taxon>Bacteria</taxon>
        <taxon>Pseudomonadati</taxon>
        <taxon>Bacteroidota</taxon>
        <taxon>Flavobacteriia</taxon>
        <taxon>Flavobacteriales</taxon>
        <taxon>Flavobacteriaceae</taxon>
        <taxon>Capnocytophaga</taxon>
    </lineage>
</organism>
<evidence type="ECO:0000256" key="2">
    <source>
        <dbReference type="ARBA" id="ARBA00006275"/>
    </source>
</evidence>
<dbReference type="GO" id="GO:0009279">
    <property type="term" value="C:cell outer membrane"/>
    <property type="evidence" value="ECO:0007669"/>
    <property type="project" value="UniProtKB-SubCell"/>
</dbReference>
<keyword evidence="4" id="KW-0472">Membrane</keyword>
<dbReference type="InterPro" id="IPR012944">
    <property type="entry name" value="SusD_RagB_dom"/>
</dbReference>
<dbReference type="Gene3D" id="1.25.40.390">
    <property type="match status" value="1"/>
</dbReference>
<dbReference type="EMBL" id="FNND01000006">
    <property type="protein sequence ID" value="SDW97093.1"/>
    <property type="molecule type" value="Genomic_DNA"/>
</dbReference>
<evidence type="ECO:0000313" key="9">
    <source>
        <dbReference type="Proteomes" id="UP000182771"/>
    </source>
</evidence>
<evidence type="ECO:0000256" key="5">
    <source>
        <dbReference type="ARBA" id="ARBA00023237"/>
    </source>
</evidence>
<feature type="domain" description="RagB/SusD" evidence="6">
    <location>
        <begin position="356"/>
        <end position="515"/>
    </location>
</feature>
<keyword evidence="5" id="KW-0998">Cell outer membrane</keyword>
<comment type="caution">
    <text evidence="8">The sequence shown here is derived from an EMBL/GenBank/DDBJ whole genome shotgun (WGS) entry which is preliminary data.</text>
</comment>
<protein>
    <submittedName>
        <fullName evidence="8">SusD family protein</fullName>
    </submittedName>
</protein>
<name>A0A1H2XW26_9FLAO</name>
<evidence type="ECO:0000256" key="1">
    <source>
        <dbReference type="ARBA" id="ARBA00004442"/>
    </source>
</evidence>
<dbReference type="AlphaFoldDB" id="A0A1H2XW26"/>
<evidence type="ECO:0000256" key="4">
    <source>
        <dbReference type="ARBA" id="ARBA00023136"/>
    </source>
</evidence>
<dbReference type="OrthoDB" id="630434at2"/>
<keyword evidence="3" id="KW-0732">Signal</keyword>
<dbReference type="RefSeq" id="WP_016419171.1">
    <property type="nucleotide sequence ID" value="NZ_FNND01000006.1"/>
</dbReference>
<comment type="similarity">
    <text evidence="2">Belongs to the SusD family.</text>
</comment>
<evidence type="ECO:0000259" key="7">
    <source>
        <dbReference type="Pfam" id="PF14322"/>
    </source>
</evidence>
<sequence>MKKILNKLPLYTLAALSLQSCVKLEQEPFNELSEQKSFLNVEDAQYWVNGMYDGLRDNTYGNTMYSSDVQADFLNAVRRNNEILPELHRWTDFTSSNSTTAAIWMAHYRAIQDINIALNGIPKVPIAQERERTERAQIQRNLGELHLGRAYYYTYLVTHFCGAYDASSSYGLPILREFKVSNFPAPSTLKETYEFILEDIARAEELLSETSGTVGAPTFTADAAKALKARVLLYQGAWQEAYTTAKSLIDGGKYPLATTQDDLMAIWKEDDDKESITQLFAKAPASFTLGGSDELPKANDIYIGANNYDRRQRRFLYNPSYIPTQAFVDLFQDTDYRKKVFLQKLFVDYGSTAYRNIYLVTKYPDNNNLKTSSSGLPTYMHKPKLFRIAEQYLIAAEAAYHNGDEANAKVYLNALRRARILRATSVTATGQALLTEIQNERNRELAFEGFRLHDIKRWGLGVVRGTPQNVEAIFSSPAQEYYQLNIPAGNYKLTWPLPAADINFEKGRWSQNPGW</sequence>
<proteinExistence type="inferred from homology"/>
<feature type="domain" description="SusD-like N-terminal" evidence="7">
    <location>
        <begin position="36"/>
        <end position="233"/>
    </location>
</feature>
<dbReference type="SUPFAM" id="SSF48452">
    <property type="entry name" value="TPR-like"/>
    <property type="match status" value="1"/>
</dbReference>
<evidence type="ECO:0000256" key="3">
    <source>
        <dbReference type="ARBA" id="ARBA00022729"/>
    </source>
</evidence>
<reference evidence="8 9" key="1">
    <citation type="submission" date="2016-10" db="EMBL/GenBank/DDBJ databases">
        <authorList>
            <person name="Varghese N."/>
            <person name="Submissions S."/>
        </authorList>
    </citation>
    <scope>NUCLEOTIDE SEQUENCE [LARGE SCALE GENOMIC DNA]</scope>
    <source>
        <strain evidence="8 9">DSM 11449</strain>
    </source>
</reference>
<keyword evidence="9" id="KW-1185">Reference proteome</keyword>
<gene>
    <name evidence="8" type="ORF">SAMN05444420_10618</name>
</gene>